<feature type="transmembrane region" description="Helical" evidence="1">
    <location>
        <begin position="129"/>
        <end position="150"/>
    </location>
</feature>
<keyword evidence="1" id="KW-1133">Transmembrane helix</keyword>
<organism evidence="2 3">
    <name type="scientific">Roseibium denhamense</name>
    <dbReference type="NCBI Taxonomy" id="76305"/>
    <lineage>
        <taxon>Bacteria</taxon>
        <taxon>Pseudomonadati</taxon>
        <taxon>Pseudomonadota</taxon>
        <taxon>Alphaproteobacteria</taxon>
        <taxon>Hyphomicrobiales</taxon>
        <taxon>Stappiaceae</taxon>
        <taxon>Roseibium</taxon>
    </lineage>
</organism>
<feature type="transmembrane region" description="Helical" evidence="1">
    <location>
        <begin position="162"/>
        <end position="183"/>
    </location>
</feature>
<gene>
    <name evidence="2" type="ORF">SAMN06265374_1000</name>
</gene>
<reference evidence="2 3" key="1">
    <citation type="submission" date="2017-05" db="EMBL/GenBank/DDBJ databases">
        <authorList>
            <person name="Varghese N."/>
            <person name="Submissions S."/>
        </authorList>
    </citation>
    <scope>NUCLEOTIDE SEQUENCE [LARGE SCALE GENOMIC DNA]</scope>
    <source>
        <strain evidence="2 3">DSM 15949</strain>
    </source>
</reference>
<dbReference type="Proteomes" id="UP001157914">
    <property type="component" value="Unassembled WGS sequence"/>
</dbReference>
<protein>
    <recommendedName>
        <fullName evidence="4">Alpha/beta hydrolase</fullName>
    </recommendedName>
</protein>
<evidence type="ECO:0000256" key="1">
    <source>
        <dbReference type="SAM" id="Phobius"/>
    </source>
</evidence>
<proteinExistence type="predicted"/>
<dbReference type="RefSeq" id="WP_155191560.1">
    <property type="nucleotide sequence ID" value="NZ_BAAAEA010000001.1"/>
</dbReference>
<name>A0ABY1NGE7_9HYPH</name>
<comment type="caution">
    <text evidence="2">The sequence shown here is derived from an EMBL/GenBank/DDBJ whole genome shotgun (WGS) entry which is preliminary data.</text>
</comment>
<evidence type="ECO:0000313" key="2">
    <source>
        <dbReference type="EMBL" id="SMP08660.1"/>
    </source>
</evidence>
<sequence>MKRLVFYFPGYDKRPIRHTFPLFRTECQRFFKIRGVAGALGDPHDSQIPFDGTTAWEGHADWPEGHVETQFVQLNWQDLIQPDFERSWPRTVRDGIRSFALYARAGGYSAAWKSNWAHAVFCLYPAIGLLLYLIISFLPPLLLAFTLPSAIAGIHSISHAGLIFWGVFLGASLVWMISTYAFMQWLETNSYFRYLVNSWYFIERLARNEHHPMSERIEHYADLIVARSENATEEEVVLVSHSCGTFVAVYILAAVLRRKPDFASRKGGFAFVTLGPAFECIGGYGAQHGFGDAMATVARSGADWTDLYSPHDPICGGRTPPVARYAALTKADGKKPEPRRFSICIPDRMEPATFRHLRYRFFKLHFCYFFASVKPGLFDFYRLTLGPKPAVDQLKAWNDGRD</sequence>
<evidence type="ECO:0000313" key="3">
    <source>
        <dbReference type="Proteomes" id="UP001157914"/>
    </source>
</evidence>
<dbReference type="EMBL" id="FXTT01000001">
    <property type="protein sequence ID" value="SMP08660.1"/>
    <property type="molecule type" value="Genomic_DNA"/>
</dbReference>
<accession>A0ABY1NGE7</accession>
<keyword evidence="3" id="KW-1185">Reference proteome</keyword>
<evidence type="ECO:0008006" key="4">
    <source>
        <dbReference type="Google" id="ProtNLM"/>
    </source>
</evidence>
<keyword evidence="1" id="KW-0812">Transmembrane</keyword>
<feature type="transmembrane region" description="Helical" evidence="1">
    <location>
        <begin position="236"/>
        <end position="256"/>
    </location>
</feature>
<keyword evidence="1" id="KW-0472">Membrane</keyword>